<dbReference type="Proteomes" id="UP000199354">
    <property type="component" value="Unassembled WGS sequence"/>
</dbReference>
<dbReference type="EMBL" id="FMVF01000003">
    <property type="protein sequence ID" value="SCY02403.1"/>
    <property type="molecule type" value="Genomic_DNA"/>
</dbReference>
<protein>
    <submittedName>
        <fullName evidence="1">Uncharacterized protein</fullName>
    </submittedName>
</protein>
<gene>
    <name evidence="1" type="ORF">SAMN02927903_00555</name>
</gene>
<dbReference type="SUPFAM" id="SSF53756">
    <property type="entry name" value="UDP-Glycosyltransferase/glycogen phosphorylase"/>
    <property type="match status" value="1"/>
</dbReference>
<dbReference type="STRING" id="490189.SAMN02927903_00555"/>
<keyword evidence="2" id="KW-1185">Reference proteome</keyword>
<organism evidence="1 2">
    <name type="scientific">Flavobacterium caeni</name>
    <dbReference type="NCBI Taxonomy" id="490189"/>
    <lineage>
        <taxon>Bacteria</taxon>
        <taxon>Pseudomonadati</taxon>
        <taxon>Bacteroidota</taxon>
        <taxon>Flavobacteriia</taxon>
        <taxon>Flavobacteriales</taxon>
        <taxon>Flavobacteriaceae</taxon>
        <taxon>Flavobacterium</taxon>
    </lineage>
</organism>
<dbReference type="Gene3D" id="3.40.50.2000">
    <property type="entry name" value="Glycogen Phosphorylase B"/>
    <property type="match status" value="1"/>
</dbReference>
<dbReference type="AlphaFoldDB" id="A0A1G5CJ16"/>
<reference evidence="1 2" key="1">
    <citation type="submission" date="2016-10" db="EMBL/GenBank/DDBJ databases">
        <authorList>
            <person name="de Groot N.N."/>
        </authorList>
    </citation>
    <scope>NUCLEOTIDE SEQUENCE [LARGE SCALE GENOMIC DNA]</scope>
    <source>
        <strain evidence="1 2">CGMCC 1.7031</strain>
    </source>
</reference>
<accession>A0A1G5CJ16</accession>
<evidence type="ECO:0000313" key="1">
    <source>
        <dbReference type="EMBL" id="SCY02403.1"/>
    </source>
</evidence>
<evidence type="ECO:0000313" key="2">
    <source>
        <dbReference type="Proteomes" id="UP000199354"/>
    </source>
</evidence>
<proteinExistence type="predicted"/>
<name>A0A1G5CJ16_9FLAO</name>
<sequence>MPSQPLHIVSFDNPYPPVYGGVIDVFFKLKALHAIGFEIYLHCFVDQLPVDTTELEKYTTRLYWYPRSKNVLKLLASTPFSVGSRYHESIVGNIASVDAPVLFEGLQPTFVLRKHALAGQKKFLRLMNIESDYYGGLSGSERNLIKKVLYGFESRKYVRYQKTMADFENVFTLSVHETDYVAQRYGNAVYVPVFHGNTRVASLSEFGDYAFYNGDLRLADNQRAALFLIDVFRALPDIKLVIASDHGKRLIERAIGDASNIEHTTIRDAKHFDELMAGAHVCVMLSFQQSGTKLKAVNALYKSRHCLINANMIDDPGVRGLCTMASTKSEFIGAVKRLSEVPYRDSENRQKVLDAVLNDQKNAQKLAEMIVKKGA</sequence>